<dbReference type="EMBL" id="QPKB01000013">
    <property type="protein sequence ID" value="RWR97416.1"/>
    <property type="molecule type" value="Genomic_DNA"/>
</dbReference>
<dbReference type="AlphaFoldDB" id="A0A3S4Q135"/>
<dbReference type="Gene3D" id="3.10.110.10">
    <property type="entry name" value="Ubiquitin Conjugating Enzyme"/>
    <property type="match status" value="1"/>
</dbReference>
<dbReference type="PROSITE" id="PS50127">
    <property type="entry name" value="UBC_2"/>
    <property type="match status" value="1"/>
</dbReference>
<gene>
    <name evidence="8" type="ORF">CKAN_02684800</name>
</gene>
<evidence type="ECO:0000256" key="5">
    <source>
        <dbReference type="ARBA" id="ARBA00022840"/>
    </source>
</evidence>
<keyword evidence="4" id="KW-0833">Ubl conjugation pathway</keyword>
<proteinExistence type="predicted"/>
<dbReference type="EC" id="2.3.2.23" evidence="1"/>
<accession>A0A3S4Q135</accession>
<keyword evidence="2" id="KW-0808">Transferase</keyword>
<comment type="caution">
    <text evidence="8">The sequence shown here is derived from an EMBL/GenBank/DDBJ whole genome shotgun (WGS) entry which is preliminary data.</text>
</comment>
<evidence type="ECO:0000313" key="8">
    <source>
        <dbReference type="EMBL" id="RWR97416.1"/>
    </source>
</evidence>
<dbReference type="PANTHER" id="PTHR46116:SF41">
    <property type="entry name" value="UBIQUITIN-CONJUGATING ENZYME E2 25-RELATED"/>
    <property type="match status" value="1"/>
</dbReference>
<dbReference type="GO" id="GO:0005524">
    <property type="term" value="F:ATP binding"/>
    <property type="evidence" value="ECO:0007669"/>
    <property type="project" value="UniProtKB-KW"/>
</dbReference>
<dbReference type="SUPFAM" id="SSF54495">
    <property type="entry name" value="UBC-like"/>
    <property type="match status" value="1"/>
</dbReference>
<dbReference type="SMART" id="SM00212">
    <property type="entry name" value="UBCc"/>
    <property type="match status" value="1"/>
</dbReference>
<keyword evidence="5" id="KW-0067">ATP-binding</keyword>
<feature type="region of interest" description="Disordered" evidence="6">
    <location>
        <begin position="60"/>
        <end position="94"/>
    </location>
</feature>
<feature type="domain" description="UBC core" evidence="7">
    <location>
        <begin position="284"/>
        <end position="444"/>
    </location>
</feature>
<dbReference type="Proteomes" id="UP000283530">
    <property type="component" value="Unassembled WGS sequence"/>
</dbReference>
<protein>
    <recommendedName>
        <fullName evidence="1">E2 ubiquitin-conjugating enzyme</fullName>
        <ecNumber evidence="1">2.3.2.23</ecNumber>
    </recommendedName>
</protein>
<evidence type="ECO:0000256" key="6">
    <source>
        <dbReference type="SAM" id="MobiDB-lite"/>
    </source>
</evidence>
<evidence type="ECO:0000313" key="9">
    <source>
        <dbReference type="Proteomes" id="UP000283530"/>
    </source>
</evidence>
<dbReference type="GO" id="GO:0061631">
    <property type="term" value="F:ubiquitin conjugating enzyme activity"/>
    <property type="evidence" value="ECO:0007669"/>
    <property type="project" value="UniProtKB-EC"/>
</dbReference>
<evidence type="ECO:0000256" key="1">
    <source>
        <dbReference type="ARBA" id="ARBA00012486"/>
    </source>
</evidence>
<keyword evidence="9" id="KW-1185">Reference proteome</keyword>
<dbReference type="OrthoDB" id="47801at2759"/>
<evidence type="ECO:0000256" key="4">
    <source>
        <dbReference type="ARBA" id="ARBA00022786"/>
    </source>
</evidence>
<evidence type="ECO:0000256" key="3">
    <source>
        <dbReference type="ARBA" id="ARBA00022741"/>
    </source>
</evidence>
<name>A0A3S4Q135_9MAGN</name>
<dbReference type="PANTHER" id="PTHR46116">
    <property type="entry name" value="(E3-INDEPENDENT) E2 UBIQUITIN-CONJUGATING ENZYME"/>
    <property type="match status" value="1"/>
</dbReference>
<dbReference type="InterPro" id="IPR016135">
    <property type="entry name" value="UBQ-conjugating_enzyme/RWD"/>
</dbReference>
<sequence length="537" mass="60278">MVEEEEEFLVIGETVNMLICSSNLYLTPKVKKTSLRIRFMESQTFHRYVTRNSKKSELRLFSGSSSRNDPELIDITPSASSQGPRSSKRKQNQVVPYDVIEIDGDEDPTGVVIIGDEDGVNGKKKMVGQYKNKQKQIKDAFAKDIIAYANHGLATSPSWNPHKTLGLESQNLNYTDKFNPDFMDVEDAISFTLGPQFSLNQPTWVEDSIPSLQKPAYLQPLTSSLTPASQSSSCKQQLGNEDEIAKKFELFKQFDTVRDHSDHQYNSNRGSFHGVSLTKKAPLQWSKKIQQEWKILREDLPESIFVRVYEERMDLLRAVIVGAAGTPYHDGLFFFDIFFPSSYPNQPPLVHYYSGGLRLNPNLYECGKVCLSLLNTWSGSKSELWTPGKSTILQVLLSIQALVLNAKPFFNEPGYASMAGSLEGEKRSIAYNEQAFLLSCRTMLYTLQRPLKNFEDFIAGHFFQHAHSILEACKAYMDGAQVGCLVGGGVQDVDEGDKSCSSNFRQQLGQLYPMLLKAFSDKGADCTPFLCQSGKQS</sequence>
<dbReference type="FunFam" id="3.10.110.10:FF:000028">
    <property type="entry name" value="Probable ubiquitin-conjugating enzyme E2 23"/>
    <property type="match status" value="1"/>
</dbReference>
<dbReference type="CDD" id="cd23837">
    <property type="entry name" value="UBCc_UBE2O"/>
    <property type="match status" value="1"/>
</dbReference>
<organism evidence="8 9">
    <name type="scientific">Cinnamomum micranthum f. kanehirae</name>
    <dbReference type="NCBI Taxonomy" id="337451"/>
    <lineage>
        <taxon>Eukaryota</taxon>
        <taxon>Viridiplantae</taxon>
        <taxon>Streptophyta</taxon>
        <taxon>Embryophyta</taxon>
        <taxon>Tracheophyta</taxon>
        <taxon>Spermatophyta</taxon>
        <taxon>Magnoliopsida</taxon>
        <taxon>Magnoliidae</taxon>
        <taxon>Laurales</taxon>
        <taxon>Lauraceae</taxon>
        <taxon>Cinnamomum</taxon>
    </lineage>
</organism>
<dbReference type="Pfam" id="PF00179">
    <property type="entry name" value="UQ_con"/>
    <property type="match status" value="1"/>
</dbReference>
<dbReference type="STRING" id="337451.A0A3S4Q135"/>
<evidence type="ECO:0000259" key="7">
    <source>
        <dbReference type="PROSITE" id="PS50127"/>
    </source>
</evidence>
<reference evidence="8 9" key="1">
    <citation type="journal article" date="2019" name="Nat. Plants">
        <title>Stout camphor tree genome fills gaps in understanding of flowering plant genome evolution.</title>
        <authorList>
            <person name="Chaw S.M."/>
            <person name="Liu Y.C."/>
            <person name="Wu Y.W."/>
            <person name="Wang H.Y."/>
            <person name="Lin C.I."/>
            <person name="Wu C.S."/>
            <person name="Ke H.M."/>
            <person name="Chang L.Y."/>
            <person name="Hsu C.Y."/>
            <person name="Yang H.T."/>
            <person name="Sudianto E."/>
            <person name="Hsu M.H."/>
            <person name="Wu K.P."/>
            <person name="Wang L.N."/>
            <person name="Leebens-Mack J.H."/>
            <person name="Tsai I.J."/>
        </authorList>
    </citation>
    <scope>NUCLEOTIDE SEQUENCE [LARGE SCALE GENOMIC DNA]</scope>
    <source>
        <strain evidence="9">cv. Chaw 1501</strain>
        <tissue evidence="8">Young leaves</tissue>
    </source>
</reference>
<keyword evidence="3" id="KW-0547">Nucleotide-binding</keyword>
<dbReference type="InterPro" id="IPR000608">
    <property type="entry name" value="UBC"/>
</dbReference>
<evidence type="ECO:0000256" key="2">
    <source>
        <dbReference type="ARBA" id="ARBA00022679"/>
    </source>
</evidence>